<feature type="domain" description="NADP-dependent oxidoreductase" evidence="4">
    <location>
        <begin position="23"/>
        <end position="306"/>
    </location>
</feature>
<dbReference type="Pfam" id="PF00248">
    <property type="entry name" value="Aldo_ket_red"/>
    <property type="match status" value="1"/>
</dbReference>
<dbReference type="PRINTS" id="PR00069">
    <property type="entry name" value="ALDKETRDTASE"/>
</dbReference>
<proteinExistence type="predicted"/>
<feature type="site" description="Lowers pKa of active site Tyr" evidence="3">
    <location>
        <position position="89"/>
    </location>
</feature>
<gene>
    <name evidence="5" type="ORF">H8702_08755</name>
</gene>
<evidence type="ECO:0000256" key="2">
    <source>
        <dbReference type="PIRSR" id="PIRSR000097-2"/>
    </source>
</evidence>
<name>A0A8J6TV89_9FIRM</name>
<dbReference type="PANTHER" id="PTHR11732">
    <property type="entry name" value="ALDO/KETO REDUCTASE"/>
    <property type="match status" value="1"/>
</dbReference>
<dbReference type="InterPro" id="IPR018170">
    <property type="entry name" value="Aldo/ket_reductase_CS"/>
</dbReference>
<dbReference type="GO" id="GO:0016491">
    <property type="term" value="F:oxidoreductase activity"/>
    <property type="evidence" value="ECO:0007669"/>
    <property type="project" value="InterPro"/>
</dbReference>
<evidence type="ECO:0000256" key="3">
    <source>
        <dbReference type="PIRSR" id="PIRSR000097-3"/>
    </source>
</evidence>
<protein>
    <submittedName>
        <fullName evidence="5">Aldo/keto reductase</fullName>
    </submittedName>
</protein>
<sequence>MKERIDPAIVPKRKLYTGEEIPCIGMGTFGSDRFTAEQVSSAVYGAIRYGYRLFDCAAVYQNEDQIGNVFEKAFREGIVAREELHITSKVWNDMHGQGDVLLSLAKTLKDLKLDYIDTFFVHWPFPNYHAPGCDGDSRNPNSRPFSVEEFMTTWKQMEQIQKMGLSRNIGMSNMTVAKLKKVLPLCEVKPALIEMELHPCFQQPELYDYCVEQGIQPVGFCPIGSPTRPDRDKTEGDIADIQVPELVEIAKAHDVHPAVICLKWAVQRGQVPIPFSIHENEYASNLKCTTEDPLSEEEMKTLAGIDKNCRLIKGQVFLWPGAKSWEDLWDLDGTITK</sequence>
<dbReference type="SUPFAM" id="SSF51430">
    <property type="entry name" value="NAD(P)-linked oxidoreductase"/>
    <property type="match status" value="1"/>
</dbReference>
<dbReference type="AlphaFoldDB" id="A0A8J6TV89"/>
<dbReference type="PROSITE" id="PS00798">
    <property type="entry name" value="ALDOKETO_REDUCTASE_1"/>
    <property type="match status" value="1"/>
</dbReference>
<evidence type="ECO:0000313" key="6">
    <source>
        <dbReference type="Proteomes" id="UP000632659"/>
    </source>
</evidence>
<comment type="caution">
    <text evidence="5">The sequence shown here is derived from an EMBL/GenBank/DDBJ whole genome shotgun (WGS) entry which is preliminary data.</text>
</comment>
<dbReference type="InterPro" id="IPR023210">
    <property type="entry name" value="NADP_OxRdtase_dom"/>
</dbReference>
<dbReference type="PIRSF" id="PIRSF000097">
    <property type="entry name" value="AKR"/>
    <property type="match status" value="1"/>
</dbReference>
<dbReference type="InterPro" id="IPR020471">
    <property type="entry name" value="AKR"/>
</dbReference>
<feature type="active site" description="Proton donor" evidence="1">
    <location>
        <position position="60"/>
    </location>
</feature>
<reference evidence="5" key="1">
    <citation type="submission" date="2020-08" db="EMBL/GenBank/DDBJ databases">
        <title>Genome public.</title>
        <authorList>
            <person name="Liu C."/>
            <person name="Sun Q."/>
        </authorList>
    </citation>
    <scope>NUCLEOTIDE SEQUENCE</scope>
    <source>
        <strain evidence="5">NSJ-15</strain>
    </source>
</reference>
<evidence type="ECO:0000256" key="1">
    <source>
        <dbReference type="PIRSR" id="PIRSR000097-1"/>
    </source>
</evidence>
<dbReference type="EMBL" id="JACRTL010000004">
    <property type="protein sequence ID" value="MBC8611203.1"/>
    <property type="molecule type" value="Genomic_DNA"/>
</dbReference>
<dbReference type="Proteomes" id="UP000632659">
    <property type="component" value="Unassembled WGS sequence"/>
</dbReference>
<evidence type="ECO:0000259" key="4">
    <source>
        <dbReference type="Pfam" id="PF00248"/>
    </source>
</evidence>
<accession>A0A8J6TV89</accession>
<evidence type="ECO:0000313" key="5">
    <source>
        <dbReference type="EMBL" id="MBC8611203.1"/>
    </source>
</evidence>
<dbReference type="Gene3D" id="3.20.20.100">
    <property type="entry name" value="NADP-dependent oxidoreductase domain"/>
    <property type="match status" value="1"/>
</dbReference>
<feature type="binding site" evidence="2">
    <location>
        <position position="122"/>
    </location>
    <ligand>
        <name>substrate</name>
    </ligand>
</feature>
<keyword evidence="6" id="KW-1185">Reference proteome</keyword>
<dbReference type="InterPro" id="IPR036812">
    <property type="entry name" value="NAD(P)_OxRdtase_dom_sf"/>
</dbReference>
<dbReference type="RefSeq" id="WP_187536557.1">
    <property type="nucleotide sequence ID" value="NZ_JACRTL010000004.1"/>
</dbReference>
<organism evidence="5 6">
    <name type="scientific">Massiliimalia timonensis</name>
    <dbReference type="NCBI Taxonomy" id="1987501"/>
    <lineage>
        <taxon>Bacteria</taxon>
        <taxon>Bacillati</taxon>
        <taxon>Bacillota</taxon>
        <taxon>Clostridia</taxon>
        <taxon>Eubacteriales</taxon>
        <taxon>Oscillospiraceae</taxon>
        <taxon>Massiliimalia</taxon>
    </lineage>
</organism>